<reference evidence="2" key="2">
    <citation type="submission" date="2024-06" db="EMBL/GenBank/DDBJ databases">
        <title>Caproicibacterium argilliputei sp. nov, a novel caproic acid producing anaerobic bacterium isolated from pit mud.</title>
        <authorList>
            <person name="Zeng C."/>
        </authorList>
    </citation>
    <scope>NUCLEOTIDE SEQUENCE [LARGE SCALE GENOMIC DNA]</scope>
    <source>
        <strain evidence="2">ZCY20-5</strain>
    </source>
</reference>
<dbReference type="RefSeq" id="WP_316935098.1">
    <property type="nucleotide sequence ID" value="NZ_CP135996.1"/>
</dbReference>
<reference evidence="1 2" key="1">
    <citation type="submission" date="2024-06" db="EMBL/GenBank/DDBJ databases">
        <title>Caproicibacterium argilliputei sp. nov, a novel caproic acid producing anaerobic bacterium isolated from pit mud.</title>
        <authorList>
            <person name="Xia S."/>
        </authorList>
    </citation>
    <scope>NUCLEOTIDE SEQUENCE [LARGE SCALE GENOMIC DNA]</scope>
    <source>
        <strain evidence="1 2">ZCY20-5</strain>
    </source>
</reference>
<evidence type="ECO:0000313" key="2">
    <source>
        <dbReference type="Proteomes" id="UP001300604"/>
    </source>
</evidence>
<dbReference type="NCBIfam" id="NF047561">
    <property type="entry name" value="orf58_phage_fam"/>
    <property type="match status" value="1"/>
</dbReference>
<reference evidence="2" key="3">
    <citation type="submission" date="2024-06" db="EMBL/GenBank/DDBJ databases">
        <authorList>
            <person name="Zeng C."/>
        </authorList>
    </citation>
    <scope>NUCLEOTIDE SEQUENCE [LARGE SCALE GENOMIC DNA]</scope>
    <source>
        <strain evidence="2">ZCY20-5</strain>
    </source>
</reference>
<proteinExistence type="predicted"/>
<protein>
    <submittedName>
        <fullName evidence="1">Uncharacterized protein</fullName>
    </submittedName>
</protein>
<dbReference type="EMBL" id="CP135996">
    <property type="protein sequence ID" value="WOC33061.1"/>
    <property type="molecule type" value="Genomic_DNA"/>
</dbReference>
<dbReference type="KEGG" id="carl:PXC00_04055"/>
<dbReference type="Proteomes" id="UP001300604">
    <property type="component" value="Chromosome"/>
</dbReference>
<name>A0AA97H203_9FIRM</name>
<accession>A0AA97H203</accession>
<dbReference type="InterPro" id="IPR054496">
    <property type="entry name" value="E217_GP41"/>
</dbReference>
<dbReference type="Pfam" id="PF22759">
    <property type="entry name" value="E217_GP41"/>
    <property type="match status" value="1"/>
</dbReference>
<organism evidence="1 2">
    <name type="scientific">Caproicibacterium argilliputei</name>
    <dbReference type="NCBI Taxonomy" id="3030016"/>
    <lineage>
        <taxon>Bacteria</taxon>
        <taxon>Bacillati</taxon>
        <taxon>Bacillota</taxon>
        <taxon>Clostridia</taxon>
        <taxon>Eubacteriales</taxon>
        <taxon>Oscillospiraceae</taxon>
        <taxon>Caproicibacterium</taxon>
    </lineage>
</organism>
<sequence length="312" mass="34427">MDSQYIKVAAKTAPDKASHMIQSLEQLSKKIAVTPVSIPPGLFHISTWILCGAAKVEYPNLDFEFEVPFDDNTTANEATFTIYNLSKTTRGQFTLGRDISLTAGYGTDRGIIFSGVISSVRTAHDGVDVKTTVTAVDNPKLKEHDVKNISFKKGCKASYILRSLLEKTGLPIAAFKIRRDHTYKDAVTVDGGLMSSIDQYAKICGVSTYIQRGSIYAIDVRTANTGLQFNMDTDHGLIGSPEYFEDEISETADNQEIKETRKGYKITSLLEHRCMTGARVNLKSKDVTGTFHVLEGQHSFNGTDFLTEMTVI</sequence>
<evidence type="ECO:0000313" key="1">
    <source>
        <dbReference type="EMBL" id="WOC33061.1"/>
    </source>
</evidence>
<keyword evidence="2" id="KW-1185">Reference proteome</keyword>
<dbReference type="AlphaFoldDB" id="A0AA97H203"/>
<gene>
    <name evidence="1" type="ORF">PXC00_04055</name>
</gene>